<dbReference type="EMBL" id="JAGZMZ010000011">
    <property type="protein sequence ID" value="MBS4884246.1"/>
    <property type="molecule type" value="Genomic_DNA"/>
</dbReference>
<dbReference type="GO" id="GO:0004521">
    <property type="term" value="F:RNA endonuclease activity"/>
    <property type="evidence" value="ECO:0007669"/>
    <property type="project" value="InterPro"/>
</dbReference>
<evidence type="ECO:0000313" key="2">
    <source>
        <dbReference type="Proteomes" id="UP000753219"/>
    </source>
</evidence>
<dbReference type="Proteomes" id="UP000753219">
    <property type="component" value="Unassembled WGS sequence"/>
</dbReference>
<organism evidence="1 2">
    <name type="scientific">Amedibacillus dolichus</name>
    <dbReference type="NCBI Taxonomy" id="31971"/>
    <lineage>
        <taxon>Bacteria</taxon>
        <taxon>Bacillati</taxon>
        <taxon>Bacillota</taxon>
        <taxon>Erysipelotrichia</taxon>
        <taxon>Erysipelotrichales</taxon>
        <taxon>Erysipelotrichaceae</taxon>
        <taxon>Amedibacillus</taxon>
    </lineage>
</organism>
<reference evidence="1" key="1">
    <citation type="submission" date="2021-02" db="EMBL/GenBank/DDBJ databases">
        <title>Infant gut strain persistence is associated with maternal origin, phylogeny, and functional potential including surface adhesion and iron acquisition.</title>
        <authorList>
            <person name="Lou Y.C."/>
        </authorList>
    </citation>
    <scope>NUCLEOTIDE SEQUENCE</scope>
    <source>
        <strain evidence="1">L3_108_103G1_dasL3_108_103G1_concoct_2</strain>
    </source>
</reference>
<accession>A0A942ZWY5</accession>
<name>A0A942ZWY5_9FIRM</name>
<dbReference type="Gene3D" id="3.10.129.130">
    <property type="match status" value="1"/>
</dbReference>
<dbReference type="GeneID" id="96990644"/>
<dbReference type="InterPro" id="IPR053735">
    <property type="entry name" value="Type_III_TA_endoRNase"/>
</dbReference>
<protein>
    <submittedName>
        <fullName evidence="1">Type III toxin-antitoxin system ToxN/AbiQ family toxin</fullName>
    </submittedName>
</protein>
<dbReference type="AlphaFoldDB" id="A0A942ZWY5"/>
<sequence length="55" mass="6916">MLQNQLRWLNRDGEKLRDITYNLYINRSNNTLPFRVQKRCCDFRFLEEKCNEYKK</sequence>
<comment type="caution">
    <text evidence="1">The sequence shown here is derived from an EMBL/GenBank/DDBJ whole genome shotgun (WGS) entry which is preliminary data.</text>
</comment>
<dbReference type="RefSeq" id="WP_177254214.1">
    <property type="nucleotide sequence ID" value="NZ_CABKNA010000005.1"/>
</dbReference>
<evidence type="ECO:0000313" key="1">
    <source>
        <dbReference type="EMBL" id="MBS4884246.1"/>
    </source>
</evidence>
<dbReference type="GO" id="GO:0003723">
    <property type="term" value="F:RNA binding"/>
    <property type="evidence" value="ECO:0007669"/>
    <property type="project" value="InterPro"/>
</dbReference>
<gene>
    <name evidence="1" type="ORF">KHZ85_05715</name>
</gene>
<proteinExistence type="predicted"/>